<dbReference type="GO" id="GO:0006402">
    <property type="term" value="P:mRNA catabolic process"/>
    <property type="evidence" value="ECO:0007669"/>
    <property type="project" value="TreeGrafter"/>
</dbReference>
<dbReference type="InterPro" id="IPR011067">
    <property type="entry name" value="Plasmid_toxin/cell-grow_inhib"/>
</dbReference>
<accession>G4CPG1</accession>
<comment type="caution">
    <text evidence="2">The sequence shown here is derived from an EMBL/GenBank/DDBJ whole genome shotgun (WGS) entry which is preliminary data.</text>
</comment>
<dbReference type="EMBL" id="AGAZ01000037">
    <property type="protein sequence ID" value="EGZ47901.1"/>
    <property type="molecule type" value="Genomic_DNA"/>
</dbReference>
<proteinExistence type="inferred from homology"/>
<dbReference type="Pfam" id="PF02452">
    <property type="entry name" value="PemK_toxin"/>
    <property type="match status" value="1"/>
</dbReference>
<dbReference type="Proteomes" id="UP000005336">
    <property type="component" value="Unassembled WGS sequence"/>
</dbReference>
<dbReference type="Gene3D" id="2.30.30.110">
    <property type="match status" value="1"/>
</dbReference>
<keyword evidence="3" id="KW-1185">Reference proteome</keyword>
<dbReference type="PATRIC" id="fig|1030841.3.peg.962"/>
<gene>
    <name evidence="2" type="primary">chpA</name>
    <name evidence="2" type="ORF">HMPREF9370_0982</name>
</gene>
<evidence type="ECO:0000256" key="1">
    <source>
        <dbReference type="PIRNR" id="PIRNR033490"/>
    </source>
</evidence>
<keyword evidence="1" id="KW-0540">Nuclease</keyword>
<keyword evidence="1" id="KW-0378">Hydrolase</keyword>
<name>G4CPG1_9NEIS</name>
<dbReference type="EC" id="3.1.-.-" evidence="1"/>
<dbReference type="PANTHER" id="PTHR33988">
    <property type="entry name" value="ENDORIBONUCLEASE MAZF-RELATED"/>
    <property type="match status" value="1"/>
</dbReference>
<dbReference type="STRING" id="1030841.HMPREF9370_0982"/>
<dbReference type="InterPro" id="IPR003477">
    <property type="entry name" value="PemK-like"/>
</dbReference>
<dbReference type="SUPFAM" id="SSF50118">
    <property type="entry name" value="Cell growth inhibitor/plasmid maintenance toxic component"/>
    <property type="match status" value="1"/>
</dbReference>
<dbReference type="AlphaFoldDB" id="G4CPG1"/>
<evidence type="ECO:0000313" key="3">
    <source>
        <dbReference type="Proteomes" id="UP000005336"/>
    </source>
</evidence>
<reference evidence="2 3" key="1">
    <citation type="submission" date="2011-06" db="EMBL/GenBank/DDBJ databases">
        <authorList>
            <person name="Muzny D."/>
            <person name="Qin X."/>
            <person name="Deng J."/>
            <person name="Jiang H."/>
            <person name="Liu Y."/>
            <person name="Qu J."/>
            <person name="Song X.-Z."/>
            <person name="Zhang L."/>
            <person name="Thornton R."/>
            <person name="Coyle M."/>
            <person name="Francisco L."/>
            <person name="Jackson L."/>
            <person name="Javaid M."/>
            <person name="Korchina V."/>
            <person name="Kovar C."/>
            <person name="Mata R."/>
            <person name="Mathew T."/>
            <person name="Ngo R."/>
            <person name="Nguyen L."/>
            <person name="Nguyen N."/>
            <person name="Okwuonu G."/>
            <person name="Ongeri F."/>
            <person name="Pham C."/>
            <person name="Simmons D."/>
            <person name="Wilczek-Boney K."/>
            <person name="Hale W."/>
            <person name="Jakkamsetti A."/>
            <person name="Pham P."/>
            <person name="Ruth R."/>
            <person name="San Lucas F."/>
            <person name="Warren J."/>
            <person name="Zhang J."/>
            <person name="Zhao Z."/>
            <person name="Zhou C."/>
            <person name="Zhu D."/>
            <person name="Lee S."/>
            <person name="Bess C."/>
            <person name="Blankenburg K."/>
            <person name="Forbes L."/>
            <person name="Fu Q."/>
            <person name="Gubbala S."/>
            <person name="Hirani K."/>
            <person name="Jayaseelan J.C."/>
            <person name="Lara F."/>
            <person name="Munidasa M."/>
            <person name="Palculict T."/>
            <person name="Patil S."/>
            <person name="Pu L.-L."/>
            <person name="Saada N."/>
            <person name="Tang L."/>
            <person name="Weissenberger G."/>
            <person name="Zhu Y."/>
            <person name="Hemphill L."/>
            <person name="Shang Y."/>
            <person name="Youmans B."/>
            <person name="Ayvaz T."/>
            <person name="Ross M."/>
            <person name="Santibanez J."/>
            <person name="Aqrawi P."/>
            <person name="Gross S."/>
            <person name="Joshi V."/>
            <person name="Fowler G."/>
            <person name="Nazareth L."/>
            <person name="Reid J."/>
            <person name="Worley K."/>
            <person name="Petrosino J."/>
            <person name="Highlander S."/>
            <person name="Gibbs R."/>
        </authorList>
    </citation>
    <scope>NUCLEOTIDE SEQUENCE [LARGE SCALE GENOMIC DNA]</scope>
    <source>
        <strain evidence="2 3">9715</strain>
    </source>
</reference>
<keyword evidence="1" id="KW-0255">Endonuclease</keyword>
<organism evidence="2 3">
    <name type="scientific">Neisseria wadsworthii 9715</name>
    <dbReference type="NCBI Taxonomy" id="1030841"/>
    <lineage>
        <taxon>Bacteria</taxon>
        <taxon>Pseudomonadati</taxon>
        <taxon>Pseudomonadota</taxon>
        <taxon>Betaproteobacteria</taxon>
        <taxon>Neisseriales</taxon>
        <taxon>Neisseriaceae</taxon>
        <taxon>Neisseria</taxon>
    </lineage>
</organism>
<dbReference type="RefSeq" id="WP_009116124.1">
    <property type="nucleotide sequence ID" value="NZ_JH165159.1"/>
</dbReference>
<dbReference type="GO" id="GO:0016075">
    <property type="term" value="P:rRNA catabolic process"/>
    <property type="evidence" value="ECO:0007669"/>
    <property type="project" value="TreeGrafter"/>
</dbReference>
<dbReference type="GO" id="GO:0016787">
    <property type="term" value="F:hydrolase activity"/>
    <property type="evidence" value="ECO:0007669"/>
    <property type="project" value="UniProtKB-KW"/>
</dbReference>
<dbReference type="GO" id="GO:0004521">
    <property type="term" value="F:RNA endonuclease activity"/>
    <property type="evidence" value="ECO:0007669"/>
    <property type="project" value="TreeGrafter"/>
</dbReference>
<dbReference type="HOGENOM" id="CLU_121823_1_1_4"/>
<comment type="similarity">
    <text evidence="1">Belongs to the PemK/MazF family.</text>
</comment>
<dbReference type="PANTHER" id="PTHR33988:SF2">
    <property type="entry name" value="ENDORIBONUCLEASE MAZF"/>
    <property type="match status" value="1"/>
</dbReference>
<comment type="function">
    <text evidence="1">Toxic component of a type II toxin-antitoxin (TA) system.</text>
</comment>
<evidence type="ECO:0000313" key="2">
    <source>
        <dbReference type="EMBL" id="EGZ47901.1"/>
    </source>
</evidence>
<protein>
    <recommendedName>
        <fullName evidence="1">mRNA interferase</fullName>
        <ecNumber evidence="1">3.1.-.-</ecNumber>
    </recommendedName>
</protein>
<dbReference type="GO" id="GO:0003677">
    <property type="term" value="F:DNA binding"/>
    <property type="evidence" value="ECO:0007669"/>
    <property type="project" value="InterPro"/>
</dbReference>
<dbReference type="PIRSF" id="PIRSF033490">
    <property type="entry name" value="MazF"/>
    <property type="match status" value="1"/>
</dbReference>
<sequence>MAMVRRGEVFWVQLDPTVGSEIQKTRPCVIVSPSEIHDHLKTAIIAPLTSAGRPAPFRVPVTFGDKDGLVLLDQIRVVDKRRLVKSMGHLSNEVLSDILSVLQEIFME</sequence>